<proteinExistence type="predicted"/>
<feature type="compositionally biased region" description="Basic and acidic residues" evidence="1">
    <location>
        <begin position="1"/>
        <end position="15"/>
    </location>
</feature>
<keyword evidence="3" id="KW-1185">Reference proteome</keyword>
<feature type="compositionally biased region" description="Low complexity" evidence="1">
    <location>
        <begin position="16"/>
        <end position="28"/>
    </location>
</feature>
<dbReference type="AlphaFoldDB" id="A0A5B7H3S9"/>
<sequence length="70" mass="7671">MAPKRLISDENKESSESASVSEPHPSSSGFMGFTLDGFMDIGGIPAKANKNCNKKRSFEELVPIQNFSFM</sequence>
<dbReference type="Proteomes" id="UP000324222">
    <property type="component" value="Unassembled WGS sequence"/>
</dbReference>
<organism evidence="2 3">
    <name type="scientific">Portunus trituberculatus</name>
    <name type="common">Swimming crab</name>
    <name type="synonym">Neptunus trituberculatus</name>
    <dbReference type="NCBI Taxonomy" id="210409"/>
    <lineage>
        <taxon>Eukaryota</taxon>
        <taxon>Metazoa</taxon>
        <taxon>Ecdysozoa</taxon>
        <taxon>Arthropoda</taxon>
        <taxon>Crustacea</taxon>
        <taxon>Multicrustacea</taxon>
        <taxon>Malacostraca</taxon>
        <taxon>Eumalacostraca</taxon>
        <taxon>Eucarida</taxon>
        <taxon>Decapoda</taxon>
        <taxon>Pleocyemata</taxon>
        <taxon>Brachyura</taxon>
        <taxon>Eubrachyura</taxon>
        <taxon>Portunoidea</taxon>
        <taxon>Portunidae</taxon>
        <taxon>Portuninae</taxon>
        <taxon>Portunus</taxon>
    </lineage>
</organism>
<dbReference type="EMBL" id="VSRR010025960">
    <property type="protein sequence ID" value="MPC67241.1"/>
    <property type="molecule type" value="Genomic_DNA"/>
</dbReference>
<reference evidence="2 3" key="1">
    <citation type="submission" date="2019-05" db="EMBL/GenBank/DDBJ databases">
        <title>Another draft genome of Portunus trituberculatus and its Hox gene families provides insights of decapod evolution.</title>
        <authorList>
            <person name="Jeong J.-H."/>
            <person name="Song I."/>
            <person name="Kim S."/>
            <person name="Choi T."/>
            <person name="Kim D."/>
            <person name="Ryu S."/>
            <person name="Kim W."/>
        </authorList>
    </citation>
    <scope>NUCLEOTIDE SEQUENCE [LARGE SCALE GENOMIC DNA]</scope>
    <source>
        <tissue evidence="2">Muscle</tissue>
    </source>
</reference>
<gene>
    <name evidence="2" type="ORF">E2C01_061411</name>
</gene>
<feature type="region of interest" description="Disordered" evidence="1">
    <location>
        <begin position="1"/>
        <end position="28"/>
    </location>
</feature>
<name>A0A5B7H3S9_PORTR</name>
<protein>
    <submittedName>
        <fullName evidence="2">Uncharacterized protein</fullName>
    </submittedName>
</protein>
<accession>A0A5B7H3S9</accession>
<evidence type="ECO:0000313" key="3">
    <source>
        <dbReference type="Proteomes" id="UP000324222"/>
    </source>
</evidence>
<evidence type="ECO:0000313" key="2">
    <source>
        <dbReference type="EMBL" id="MPC67241.1"/>
    </source>
</evidence>
<evidence type="ECO:0000256" key="1">
    <source>
        <dbReference type="SAM" id="MobiDB-lite"/>
    </source>
</evidence>
<comment type="caution">
    <text evidence="2">The sequence shown here is derived from an EMBL/GenBank/DDBJ whole genome shotgun (WGS) entry which is preliminary data.</text>
</comment>